<organism evidence="1">
    <name type="scientific">Arundo donax</name>
    <name type="common">Giant reed</name>
    <name type="synonym">Donax arundinaceus</name>
    <dbReference type="NCBI Taxonomy" id="35708"/>
    <lineage>
        <taxon>Eukaryota</taxon>
        <taxon>Viridiplantae</taxon>
        <taxon>Streptophyta</taxon>
        <taxon>Embryophyta</taxon>
        <taxon>Tracheophyta</taxon>
        <taxon>Spermatophyta</taxon>
        <taxon>Magnoliopsida</taxon>
        <taxon>Liliopsida</taxon>
        <taxon>Poales</taxon>
        <taxon>Poaceae</taxon>
        <taxon>PACMAD clade</taxon>
        <taxon>Arundinoideae</taxon>
        <taxon>Arundineae</taxon>
        <taxon>Arundo</taxon>
    </lineage>
</organism>
<reference evidence="1" key="2">
    <citation type="journal article" date="2015" name="Data Brief">
        <title>Shoot transcriptome of the giant reed, Arundo donax.</title>
        <authorList>
            <person name="Barrero R.A."/>
            <person name="Guerrero F.D."/>
            <person name="Moolhuijzen P."/>
            <person name="Goolsby J.A."/>
            <person name="Tidwell J."/>
            <person name="Bellgard S.E."/>
            <person name="Bellgard M.I."/>
        </authorList>
    </citation>
    <scope>NUCLEOTIDE SEQUENCE</scope>
    <source>
        <tissue evidence="1">Shoot tissue taken approximately 20 cm above the soil surface</tissue>
    </source>
</reference>
<name>A0A0A9CGT8_ARUDO</name>
<accession>A0A0A9CGT8</accession>
<dbReference type="AlphaFoldDB" id="A0A0A9CGT8"/>
<sequence>MTHLNNKAHACGHHQLNHKDKRLSQNKSLAAIFYEHKNGTVGLSCWVRNLKFTSTKLLVESAE</sequence>
<reference evidence="1" key="1">
    <citation type="submission" date="2014-09" db="EMBL/GenBank/DDBJ databases">
        <authorList>
            <person name="Magalhaes I.L.F."/>
            <person name="Oliveira U."/>
            <person name="Santos F.R."/>
            <person name="Vidigal T.H.D.A."/>
            <person name="Brescovit A.D."/>
            <person name="Santos A.J."/>
        </authorList>
    </citation>
    <scope>NUCLEOTIDE SEQUENCE</scope>
    <source>
        <tissue evidence="1">Shoot tissue taken approximately 20 cm above the soil surface</tissue>
    </source>
</reference>
<dbReference type="EMBL" id="GBRH01224242">
    <property type="protein sequence ID" value="JAD73653.1"/>
    <property type="molecule type" value="Transcribed_RNA"/>
</dbReference>
<evidence type="ECO:0000313" key="1">
    <source>
        <dbReference type="EMBL" id="JAD73653.1"/>
    </source>
</evidence>
<proteinExistence type="predicted"/>
<protein>
    <submittedName>
        <fullName evidence="1">Uncharacterized protein</fullName>
    </submittedName>
</protein>